<evidence type="ECO:0000313" key="2">
    <source>
        <dbReference type="EMBL" id="PZE21415.1"/>
    </source>
</evidence>
<dbReference type="RefSeq" id="WP_089199611.1">
    <property type="nucleotide sequence ID" value="NZ_NHRJ02000003.1"/>
</dbReference>
<proteinExistence type="predicted"/>
<gene>
    <name evidence="2" type="ORF">CBW46_008675</name>
</gene>
<dbReference type="InterPro" id="IPR029044">
    <property type="entry name" value="Nucleotide-diphossugar_trans"/>
</dbReference>
<accession>A0A2W1NPJ8</accession>
<feature type="domain" description="Nucleotidyl transferase" evidence="1">
    <location>
        <begin position="2"/>
        <end position="233"/>
    </location>
</feature>
<keyword evidence="2" id="KW-0808">Transferase</keyword>
<dbReference type="SUPFAM" id="SSF53448">
    <property type="entry name" value="Nucleotide-diphospho-sugar transferases"/>
    <property type="match status" value="1"/>
</dbReference>
<dbReference type="PANTHER" id="PTHR42883:SF2">
    <property type="entry name" value="THYMIDYLYLTRANSFERASE"/>
    <property type="match status" value="1"/>
</dbReference>
<evidence type="ECO:0000313" key="3">
    <source>
        <dbReference type="Proteomes" id="UP000214746"/>
    </source>
</evidence>
<sequence>MKGLILCAGKGTRLYPFTYSYPKALVPVANVPVLQTCIEKLAELDVREVGIVIQPSQEPIIKAHIGGGERWGLEISYIHQHHPAGISDAVRQAERFINGSPFVLLLGDNLIAESLLPLKQLFQAEDSAAALVLKRIDNPAGYGIAEVAGRRVVGLEEKPLHPKSNLAAMGAYVFGPAIFQAISAIAPSARGEYEITDAIQWLIDRNHAVSYHVTDKPPFDVGTAERWLEANRWMLDDRKGDVIHNTAALENCRIISPVNIARGTVLQNCVIGPYVTIGADAFIEDCRIENSIILDEVYLKHISHAVKETILGYRSVLVGGM</sequence>
<dbReference type="Pfam" id="PF00483">
    <property type="entry name" value="NTP_transferase"/>
    <property type="match status" value="1"/>
</dbReference>
<dbReference type="Gene3D" id="3.90.550.10">
    <property type="entry name" value="Spore Coat Polysaccharide Biosynthesis Protein SpsA, Chain A"/>
    <property type="match status" value="1"/>
</dbReference>
<name>A0A2W1NPJ8_PAEXE</name>
<dbReference type="EMBL" id="NHRJ02000003">
    <property type="protein sequence ID" value="PZE21415.1"/>
    <property type="molecule type" value="Genomic_DNA"/>
</dbReference>
<evidence type="ECO:0000259" key="1">
    <source>
        <dbReference type="Pfam" id="PF00483"/>
    </source>
</evidence>
<dbReference type="CDD" id="cd04189">
    <property type="entry name" value="G1P_TT_long"/>
    <property type="match status" value="1"/>
</dbReference>
<dbReference type="InterPro" id="IPR005908">
    <property type="entry name" value="G1P_thy_trans_l"/>
</dbReference>
<dbReference type="InterPro" id="IPR005835">
    <property type="entry name" value="NTP_transferase_dom"/>
</dbReference>
<dbReference type="OrthoDB" id="9803871at2"/>
<keyword evidence="3" id="KW-1185">Reference proteome</keyword>
<protein>
    <submittedName>
        <fullName evidence="2">Nucleotidyl transferase</fullName>
    </submittedName>
</protein>
<dbReference type="AlphaFoldDB" id="A0A2W1NPJ8"/>
<organism evidence="2 3">
    <name type="scientific">Paenibacillus xerothermodurans</name>
    <dbReference type="NCBI Taxonomy" id="1977292"/>
    <lineage>
        <taxon>Bacteria</taxon>
        <taxon>Bacillati</taxon>
        <taxon>Bacillota</taxon>
        <taxon>Bacilli</taxon>
        <taxon>Bacillales</taxon>
        <taxon>Paenibacillaceae</taxon>
        <taxon>Paenibacillus</taxon>
    </lineage>
</organism>
<dbReference type="Gene3D" id="2.160.10.10">
    <property type="entry name" value="Hexapeptide repeat proteins"/>
    <property type="match status" value="1"/>
</dbReference>
<dbReference type="Proteomes" id="UP000214746">
    <property type="component" value="Unassembled WGS sequence"/>
</dbReference>
<comment type="caution">
    <text evidence="2">The sequence shown here is derived from an EMBL/GenBank/DDBJ whole genome shotgun (WGS) entry which is preliminary data.</text>
</comment>
<reference evidence="2" key="1">
    <citation type="submission" date="2018-06" db="EMBL/GenBank/DDBJ databases">
        <title>Paenibacillus xerothermodurans sp. nov. an extremely dry heat resistant spore forming bacterium isolated from the soil of Cape Canaveral, Florida.</title>
        <authorList>
            <person name="Seuylemezian A."/>
            <person name="Kaur N."/>
            <person name="Patil P."/>
            <person name="Patil P."/>
            <person name="Mayilraj S."/>
            <person name="Vaishampayan P."/>
        </authorList>
    </citation>
    <scope>NUCLEOTIDE SEQUENCE [LARGE SCALE GENOMIC DNA]</scope>
    <source>
        <strain evidence="2">ATCC 27380</strain>
    </source>
</reference>
<dbReference type="PANTHER" id="PTHR42883">
    <property type="entry name" value="GLUCOSE-1-PHOSPHATE THYMIDYLTRANSFERASE"/>
    <property type="match status" value="1"/>
</dbReference>
<dbReference type="GO" id="GO:0016740">
    <property type="term" value="F:transferase activity"/>
    <property type="evidence" value="ECO:0007669"/>
    <property type="project" value="UniProtKB-KW"/>
</dbReference>